<organism evidence="2 3">
    <name type="scientific">Liparis tanakae</name>
    <name type="common">Tanaka's snailfish</name>
    <dbReference type="NCBI Taxonomy" id="230148"/>
    <lineage>
        <taxon>Eukaryota</taxon>
        <taxon>Metazoa</taxon>
        <taxon>Chordata</taxon>
        <taxon>Craniata</taxon>
        <taxon>Vertebrata</taxon>
        <taxon>Euteleostomi</taxon>
        <taxon>Actinopterygii</taxon>
        <taxon>Neopterygii</taxon>
        <taxon>Teleostei</taxon>
        <taxon>Neoteleostei</taxon>
        <taxon>Acanthomorphata</taxon>
        <taxon>Eupercaria</taxon>
        <taxon>Perciformes</taxon>
        <taxon>Cottioidei</taxon>
        <taxon>Cottales</taxon>
        <taxon>Liparidae</taxon>
        <taxon>Liparis</taxon>
    </lineage>
</organism>
<evidence type="ECO:0000313" key="3">
    <source>
        <dbReference type="Proteomes" id="UP000314294"/>
    </source>
</evidence>
<sequence length="78" mass="8980">MCSTVETSCSSTVERMSGEVRPTIGDFMEIKGQRRRRRRPEERGERRGHIGEEREEEEGKKTENNGNSPVKTDDVELL</sequence>
<protein>
    <submittedName>
        <fullName evidence="2">Uncharacterized protein</fullName>
    </submittedName>
</protein>
<evidence type="ECO:0000256" key="1">
    <source>
        <dbReference type="SAM" id="MobiDB-lite"/>
    </source>
</evidence>
<feature type="compositionally biased region" description="Basic and acidic residues" evidence="1">
    <location>
        <begin position="39"/>
        <end position="63"/>
    </location>
</feature>
<dbReference type="AlphaFoldDB" id="A0A4Z2EQP5"/>
<name>A0A4Z2EQP5_9TELE</name>
<accession>A0A4Z2EQP5</accession>
<gene>
    <name evidence="2" type="ORF">EYF80_059247</name>
</gene>
<dbReference type="EMBL" id="SRLO01004312">
    <property type="protein sequence ID" value="TNN30602.1"/>
    <property type="molecule type" value="Genomic_DNA"/>
</dbReference>
<evidence type="ECO:0000313" key="2">
    <source>
        <dbReference type="EMBL" id="TNN30602.1"/>
    </source>
</evidence>
<keyword evidence="3" id="KW-1185">Reference proteome</keyword>
<comment type="caution">
    <text evidence="2">The sequence shown here is derived from an EMBL/GenBank/DDBJ whole genome shotgun (WGS) entry which is preliminary data.</text>
</comment>
<feature type="region of interest" description="Disordered" evidence="1">
    <location>
        <begin position="23"/>
        <end position="78"/>
    </location>
</feature>
<reference evidence="2 3" key="1">
    <citation type="submission" date="2019-03" db="EMBL/GenBank/DDBJ databases">
        <title>First draft genome of Liparis tanakae, snailfish: a comprehensive survey of snailfish specific genes.</title>
        <authorList>
            <person name="Kim W."/>
            <person name="Song I."/>
            <person name="Jeong J.-H."/>
            <person name="Kim D."/>
            <person name="Kim S."/>
            <person name="Ryu S."/>
            <person name="Song J.Y."/>
            <person name="Lee S.K."/>
        </authorList>
    </citation>
    <scope>NUCLEOTIDE SEQUENCE [LARGE SCALE GENOMIC DNA]</scope>
    <source>
        <tissue evidence="2">Muscle</tissue>
    </source>
</reference>
<dbReference type="Proteomes" id="UP000314294">
    <property type="component" value="Unassembled WGS sequence"/>
</dbReference>
<proteinExistence type="predicted"/>